<dbReference type="AlphaFoldDB" id="A0A5K7YE60"/>
<dbReference type="GO" id="GO:0008830">
    <property type="term" value="F:dTDP-4-dehydrorhamnose 3,5-epimerase activity"/>
    <property type="evidence" value="ECO:0007669"/>
    <property type="project" value="UniProtKB-UniRule"/>
</dbReference>
<evidence type="ECO:0000256" key="4">
    <source>
        <dbReference type="ARBA" id="ARBA00019595"/>
    </source>
</evidence>
<keyword evidence="6" id="KW-0413">Isomerase</keyword>
<proteinExistence type="inferred from homology"/>
<feature type="active site" description="Proton acceptor" evidence="5">
    <location>
        <position position="65"/>
    </location>
</feature>
<dbReference type="Pfam" id="PF00908">
    <property type="entry name" value="dTDP_sugar_isom"/>
    <property type="match status" value="1"/>
</dbReference>
<reference evidence="7 8" key="1">
    <citation type="submission" date="2019-11" db="EMBL/GenBank/DDBJ databases">
        <title>Comparative genomics of hydrocarbon-degrading Desulfosarcina strains.</title>
        <authorList>
            <person name="Watanabe M."/>
            <person name="Kojima H."/>
            <person name="Fukui M."/>
        </authorList>
    </citation>
    <scope>NUCLEOTIDE SEQUENCE [LARGE SCALE GENOMIC DNA]</scope>
    <source>
        <strain evidence="7 8">PL12</strain>
    </source>
</reference>
<evidence type="ECO:0000256" key="2">
    <source>
        <dbReference type="ARBA" id="ARBA00001997"/>
    </source>
</evidence>
<name>A0A5K7YE60_9BACT</name>
<dbReference type="GO" id="GO:0000271">
    <property type="term" value="P:polysaccharide biosynthetic process"/>
    <property type="evidence" value="ECO:0007669"/>
    <property type="project" value="TreeGrafter"/>
</dbReference>
<comment type="pathway">
    <text evidence="6">Carbohydrate biosynthesis; dTDP-L-rhamnose biosynthesis.</text>
</comment>
<evidence type="ECO:0000313" key="8">
    <source>
        <dbReference type="Proteomes" id="UP000427906"/>
    </source>
</evidence>
<dbReference type="PANTHER" id="PTHR21047:SF2">
    <property type="entry name" value="THYMIDINE DIPHOSPHO-4-KETO-RHAMNOSE 3,5-EPIMERASE"/>
    <property type="match status" value="1"/>
</dbReference>
<dbReference type="UniPathway" id="UPA00124"/>
<dbReference type="Gene3D" id="2.60.120.10">
    <property type="entry name" value="Jelly Rolls"/>
    <property type="match status" value="1"/>
</dbReference>
<comment type="function">
    <text evidence="2 6">Catalyzes the epimerization of the C3' and C5'positions of dTDP-6-deoxy-D-xylo-4-hexulose, forming dTDP-6-deoxy-L-lyxo-4-hexulose.</text>
</comment>
<feature type="active site" description="Proton donor" evidence="5">
    <location>
        <position position="135"/>
    </location>
</feature>
<evidence type="ECO:0000256" key="1">
    <source>
        <dbReference type="ARBA" id="ARBA00001298"/>
    </source>
</evidence>
<protein>
    <recommendedName>
        <fullName evidence="4 6">dTDP-4-dehydrorhamnose 3,5-epimerase</fullName>
        <ecNumber evidence="3 6">5.1.3.13</ecNumber>
    </recommendedName>
    <alternativeName>
        <fullName evidence="6">Thymidine diphospho-4-keto-rhamnose 3,5-epimerase</fullName>
    </alternativeName>
</protein>
<dbReference type="InterPro" id="IPR014710">
    <property type="entry name" value="RmlC-like_jellyroll"/>
</dbReference>
<evidence type="ECO:0000256" key="5">
    <source>
        <dbReference type="PIRSR" id="PIRSR600888-1"/>
    </source>
</evidence>
<dbReference type="PANTHER" id="PTHR21047">
    <property type="entry name" value="DTDP-6-DEOXY-D-GLUCOSE-3,5 EPIMERASE"/>
    <property type="match status" value="1"/>
</dbReference>
<dbReference type="InterPro" id="IPR011051">
    <property type="entry name" value="RmlC_Cupin_sf"/>
</dbReference>
<organism evidence="7 8">
    <name type="scientific">Desulfosarcina alkanivorans</name>
    <dbReference type="NCBI Taxonomy" id="571177"/>
    <lineage>
        <taxon>Bacteria</taxon>
        <taxon>Pseudomonadati</taxon>
        <taxon>Thermodesulfobacteriota</taxon>
        <taxon>Desulfobacteria</taxon>
        <taxon>Desulfobacterales</taxon>
        <taxon>Desulfosarcinaceae</taxon>
        <taxon>Desulfosarcina</taxon>
    </lineage>
</organism>
<evidence type="ECO:0000256" key="3">
    <source>
        <dbReference type="ARBA" id="ARBA00012098"/>
    </source>
</evidence>
<dbReference type="SUPFAM" id="SSF51182">
    <property type="entry name" value="RmlC-like cupins"/>
    <property type="match status" value="1"/>
</dbReference>
<dbReference type="KEGG" id="dalk:DSCA_06550"/>
<dbReference type="Proteomes" id="UP000427906">
    <property type="component" value="Chromosome"/>
</dbReference>
<dbReference type="EC" id="5.1.3.13" evidence="3 6"/>
<dbReference type="EMBL" id="AP021874">
    <property type="protein sequence ID" value="BBO66725.1"/>
    <property type="molecule type" value="Genomic_DNA"/>
</dbReference>
<sequence length="184" mass="20751">MGEKLKFTECGIPGVVFIENRILEDRRGAFVKIFHQEAFHGAGIEDQFQESYYSISRKGVIRGMHFQAPPADHAKLVYVISGAIVDVVLDIRRGTPTYGRFVAFDINEDNRCAVYVPRGCAHGFCALSDHAVVTYLQTTMHAPEHDSGIHFDSFGMDWPEKDPTLSDRDSQFPMFKDFISPFAD</sequence>
<dbReference type="GO" id="GO:0019305">
    <property type="term" value="P:dTDP-rhamnose biosynthetic process"/>
    <property type="evidence" value="ECO:0007669"/>
    <property type="project" value="UniProtKB-UniRule"/>
</dbReference>
<comment type="subunit">
    <text evidence="6">Homodimer.</text>
</comment>
<comment type="catalytic activity">
    <reaction evidence="1 6">
        <text>dTDP-4-dehydro-6-deoxy-alpha-D-glucose = dTDP-4-dehydro-beta-L-rhamnose</text>
        <dbReference type="Rhea" id="RHEA:16969"/>
        <dbReference type="ChEBI" id="CHEBI:57649"/>
        <dbReference type="ChEBI" id="CHEBI:62830"/>
        <dbReference type="EC" id="5.1.3.13"/>
    </reaction>
</comment>
<dbReference type="NCBIfam" id="TIGR01221">
    <property type="entry name" value="rmlC"/>
    <property type="match status" value="1"/>
</dbReference>
<dbReference type="CDD" id="cd00438">
    <property type="entry name" value="cupin_RmlC"/>
    <property type="match status" value="1"/>
</dbReference>
<dbReference type="InterPro" id="IPR000888">
    <property type="entry name" value="RmlC-like"/>
</dbReference>
<evidence type="ECO:0000256" key="6">
    <source>
        <dbReference type="RuleBase" id="RU364069"/>
    </source>
</evidence>
<gene>
    <name evidence="7" type="primary">wbcA</name>
    <name evidence="7" type="ORF">DSCA_06550</name>
</gene>
<dbReference type="GO" id="GO:0005829">
    <property type="term" value="C:cytosol"/>
    <property type="evidence" value="ECO:0007669"/>
    <property type="project" value="TreeGrafter"/>
</dbReference>
<evidence type="ECO:0000313" key="7">
    <source>
        <dbReference type="EMBL" id="BBO66725.1"/>
    </source>
</evidence>
<accession>A0A5K7YE60</accession>
<keyword evidence="8" id="KW-1185">Reference proteome</keyword>
<dbReference type="OrthoDB" id="9800680at2"/>
<comment type="similarity">
    <text evidence="6">Belongs to the dTDP-4-dehydrorhamnose 3,5-epimerase family.</text>
</comment>